<protein>
    <submittedName>
        <fullName evidence="1">Uncharacterized protein</fullName>
    </submittedName>
</protein>
<proteinExistence type="predicted"/>
<reference evidence="1" key="1">
    <citation type="journal article" date="2015" name="Nature">
        <title>Complex archaea that bridge the gap between prokaryotes and eukaryotes.</title>
        <authorList>
            <person name="Spang A."/>
            <person name="Saw J.H."/>
            <person name="Jorgensen S.L."/>
            <person name="Zaremba-Niedzwiedzka K."/>
            <person name="Martijn J."/>
            <person name="Lind A.E."/>
            <person name="van Eijk R."/>
            <person name="Schleper C."/>
            <person name="Guy L."/>
            <person name="Ettema T.J."/>
        </authorList>
    </citation>
    <scope>NUCLEOTIDE SEQUENCE</scope>
</reference>
<gene>
    <name evidence="1" type="ORF">LCGC14_1386290</name>
</gene>
<accession>A0A0F9K1C0</accession>
<name>A0A0F9K1C0_9ZZZZ</name>
<dbReference type="AlphaFoldDB" id="A0A0F9K1C0"/>
<comment type="caution">
    <text evidence="1">The sequence shown here is derived from an EMBL/GenBank/DDBJ whole genome shotgun (WGS) entry which is preliminary data.</text>
</comment>
<sequence>MDVINVARQIQKKIHLLEEGRDTLELLALEKAQAIGKYEKEVAITLMALRAGKPFELEGETIKDPPVSIMEKLVKGICWEVSIANSLADAKYKIGIEKMKSIEAELNGYQSINKNLETI</sequence>
<evidence type="ECO:0000313" key="1">
    <source>
        <dbReference type="EMBL" id="KKM75819.1"/>
    </source>
</evidence>
<organism evidence="1">
    <name type="scientific">marine sediment metagenome</name>
    <dbReference type="NCBI Taxonomy" id="412755"/>
    <lineage>
        <taxon>unclassified sequences</taxon>
        <taxon>metagenomes</taxon>
        <taxon>ecological metagenomes</taxon>
    </lineage>
</organism>
<dbReference type="EMBL" id="LAZR01008907">
    <property type="protein sequence ID" value="KKM75819.1"/>
    <property type="molecule type" value="Genomic_DNA"/>
</dbReference>